<evidence type="ECO:0000313" key="1">
    <source>
        <dbReference type="EMBL" id="EGF91826.1"/>
    </source>
</evidence>
<evidence type="ECO:0000313" key="2">
    <source>
        <dbReference type="Proteomes" id="UP000006512"/>
    </source>
</evidence>
<dbReference type="Proteomes" id="UP000006512">
    <property type="component" value="Unassembled WGS sequence"/>
</dbReference>
<name>F4QIR7_9CAUL</name>
<dbReference type="AlphaFoldDB" id="F4QIR7"/>
<sequence>MEINMVLWNGQKKKRFTTERSETPLCGDTEKGTELRLNNLPCEAPFVRVR</sequence>
<protein>
    <submittedName>
        <fullName evidence="1">Uncharacterized protein</fullName>
    </submittedName>
</protein>
<gene>
    <name evidence="1" type="ORF">ABI_02580</name>
</gene>
<dbReference type="HOGENOM" id="CLU_3114102_0_0_5"/>
<dbReference type="EMBL" id="GL883077">
    <property type="protein sequence ID" value="EGF91826.1"/>
    <property type="molecule type" value="Genomic_DNA"/>
</dbReference>
<keyword evidence="2" id="KW-1185">Reference proteome</keyword>
<reference evidence="2" key="1">
    <citation type="submission" date="2011-03" db="EMBL/GenBank/DDBJ databases">
        <title>Draft genome sequence of Brevundimonas diminuta.</title>
        <authorList>
            <person name="Brown P.J.B."/>
            <person name="Buechlein A."/>
            <person name="Hemmerich C."/>
            <person name="Brun Y.V."/>
        </authorList>
    </citation>
    <scope>NUCLEOTIDE SEQUENCE [LARGE SCALE GENOMIC DNA]</scope>
    <source>
        <strain evidence="2">C19</strain>
    </source>
</reference>
<organism evidence="1 2">
    <name type="scientific">Asticcacaulis biprosthecium C19</name>
    <dbReference type="NCBI Taxonomy" id="715226"/>
    <lineage>
        <taxon>Bacteria</taxon>
        <taxon>Pseudomonadati</taxon>
        <taxon>Pseudomonadota</taxon>
        <taxon>Alphaproteobacteria</taxon>
        <taxon>Caulobacterales</taxon>
        <taxon>Caulobacteraceae</taxon>
        <taxon>Asticcacaulis</taxon>
    </lineage>
</organism>
<proteinExistence type="predicted"/>
<dbReference type="STRING" id="715226.ABI_02580"/>
<accession>F4QIR7</accession>